<comment type="caution">
    <text evidence="1">The sequence shown here is derived from an EMBL/GenBank/DDBJ whole genome shotgun (WGS) entry which is preliminary data.</text>
</comment>
<sequence>MQDEMRIQAVHRAVGRGWAYLGVYRPRAGRKGEPMDVVRTPTGFLYGRPVTSDDDRWTYLSEAEWGNAFVKDG</sequence>
<name>A0A1F6CUL9_HANXR</name>
<dbReference type="AlphaFoldDB" id="A0A1F6CUL9"/>
<dbReference type="Proteomes" id="UP000178606">
    <property type="component" value="Unassembled WGS sequence"/>
</dbReference>
<evidence type="ECO:0000313" key="2">
    <source>
        <dbReference type="Proteomes" id="UP000178606"/>
    </source>
</evidence>
<accession>A0A1F6CUL9</accession>
<gene>
    <name evidence="1" type="ORF">A3F84_06515</name>
</gene>
<dbReference type="EMBL" id="MFKF01000131">
    <property type="protein sequence ID" value="OGG52868.1"/>
    <property type="molecule type" value="Genomic_DNA"/>
</dbReference>
<reference evidence="1 2" key="1">
    <citation type="journal article" date="2016" name="Nat. Commun.">
        <title>Thousands of microbial genomes shed light on interconnected biogeochemical processes in an aquifer system.</title>
        <authorList>
            <person name="Anantharaman K."/>
            <person name="Brown C.T."/>
            <person name="Hug L.A."/>
            <person name="Sharon I."/>
            <person name="Castelle C.J."/>
            <person name="Probst A.J."/>
            <person name="Thomas B.C."/>
            <person name="Singh A."/>
            <person name="Wilkins M.J."/>
            <person name="Karaoz U."/>
            <person name="Brodie E.L."/>
            <person name="Williams K.H."/>
            <person name="Hubbard S.S."/>
            <person name="Banfield J.F."/>
        </authorList>
    </citation>
    <scope>NUCLEOTIDE SEQUENCE [LARGE SCALE GENOMIC DNA]</scope>
    <source>
        <strain evidence="2">RIFCSPLOWO2_12_FULL_64_10</strain>
    </source>
</reference>
<proteinExistence type="predicted"/>
<evidence type="ECO:0000313" key="1">
    <source>
        <dbReference type="EMBL" id="OGG52868.1"/>
    </source>
</evidence>
<protein>
    <submittedName>
        <fullName evidence="1">Uncharacterized protein</fullName>
    </submittedName>
</protein>
<organism evidence="1 2">
    <name type="scientific">Handelsmanbacteria sp. (strain RIFCSPLOWO2_12_FULL_64_10)</name>
    <dbReference type="NCBI Taxonomy" id="1817868"/>
    <lineage>
        <taxon>Bacteria</taxon>
        <taxon>Candidatus Handelsmaniibacteriota</taxon>
    </lineage>
</organism>